<evidence type="ECO:0000256" key="1">
    <source>
        <dbReference type="ARBA" id="ARBA00022448"/>
    </source>
</evidence>
<dbReference type="Pfam" id="PF01152">
    <property type="entry name" value="Bac_globin"/>
    <property type="match status" value="1"/>
</dbReference>
<sequence>MPGVRRAAGVVVVINDQSTPSLYTWAGGSEALLRLTEAFYRRVADDELLAPVFAGMDPGHARYVALWLGEVFGGPAAYTAERGGYEFMLAKHLGRAITEEQRRRWLNLVMDAADEVSLPDDPEFRAAFVSYLEWGTRLAVQNSAQDAKPFHGAPVPKWGWGVAPPYLKD</sequence>
<keyword evidence="6" id="KW-1185">Reference proteome</keyword>
<proteinExistence type="predicted"/>
<reference evidence="5 6" key="1">
    <citation type="submission" date="2023-11" db="EMBL/GenBank/DDBJ databases">
        <title>Lentzea sokolovensis, sp. nov., Lentzea kristufkii, sp. nov., and Lentzea miocenensis, sp. nov., rare actinobacteria from Sokolov Coal Basin, Miocene lacustrine sediment, Czech Republic.</title>
        <authorList>
            <person name="Lara A."/>
            <person name="Kotroba L."/>
            <person name="Nouioui I."/>
            <person name="Neumann-Schaal M."/>
            <person name="Mast Y."/>
            <person name="Chronakova A."/>
        </authorList>
    </citation>
    <scope>NUCLEOTIDE SEQUENCE [LARGE SCALE GENOMIC DNA]</scope>
    <source>
        <strain evidence="5 6">BCCO 10_0856</strain>
    </source>
</reference>
<evidence type="ECO:0000256" key="3">
    <source>
        <dbReference type="ARBA" id="ARBA00022723"/>
    </source>
</evidence>
<keyword evidence="2" id="KW-0349">Heme</keyword>
<dbReference type="InterPro" id="IPR012292">
    <property type="entry name" value="Globin/Proto"/>
</dbReference>
<protein>
    <submittedName>
        <fullName evidence="5">Group II truncated hemoglobin</fullName>
    </submittedName>
</protein>
<evidence type="ECO:0000256" key="4">
    <source>
        <dbReference type="ARBA" id="ARBA00023004"/>
    </source>
</evidence>
<evidence type="ECO:0000256" key="2">
    <source>
        <dbReference type="ARBA" id="ARBA00022617"/>
    </source>
</evidence>
<gene>
    <name evidence="5" type="ORF">SK803_24750</name>
</gene>
<comment type="caution">
    <text evidence="5">The sequence shown here is derived from an EMBL/GenBank/DDBJ whole genome shotgun (WGS) entry which is preliminary data.</text>
</comment>
<dbReference type="Gene3D" id="1.10.490.10">
    <property type="entry name" value="Globins"/>
    <property type="match status" value="1"/>
</dbReference>
<evidence type="ECO:0000313" key="5">
    <source>
        <dbReference type="EMBL" id="MDX8033441.1"/>
    </source>
</evidence>
<dbReference type="EMBL" id="JAXAVW010000020">
    <property type="protein sequence ID" value="MDX8033441.1"/>
    <property type="molecule type" value="Genomic_DNA"/>
</dbReference>
<organism evidence="5 6">
    <name type="scientific">Lentzea miocenica</name>
    <dbReference type="NCBI Taxonomy" id="3095431"/>
    <lineage>
        <taxon>Bacteria</taxon>
        <taxon>Bacillati</taxon>
        <taxon>Actinomycetota</taxon>
        <taxon>Actinomycetes</taxon>
        <taxon>Pseudonocardiales</taxon>
        <taxon>Pseudonocardiaceae</taxon>
        <taxon>Lentzea</taxon>
    </lineage>
</organism>
<keyword evidence="3" id="KW-0479">Metal-binding</keyword>
<dbReference type="RefSeq" id="WP_319968467.1">
    <property type="nucleotide sequence ID" value="NZ_JAXAVW010000020.1"/>
</dbReference>
<dbReference type="Proteomes" id="UP001285521">
    <property type="component" value="Unassembled WGS sequence"/>
</dbReference>
<keyword evidence="1" id="KW-0813">Transport</keyword>
<dbReference type="InterPro" id="IPR001486">
    <property type="entry name" value="Hemoglobin_trunc"/>
</dbReference>
<accession>A0ABU4T5K4</accession>
<name>A0ABU4T5K4_9PSEU</name>
<dbReference type="SUPFAM" id="SSF46458">
    <property type="entry name" value="Globin-like"/>
    <property type="match status" value="1"/>
</dbReference>
<evidence type="ECO:0000313" key="6">
    <source>
        <dbReference type="Proteomes" id="UP001285521"/>
    </source>
</evidence>
<dbReference type="CDD" id="cd14775">
    <property type="entry name" value="TrHb2_O-like"/>
    <property type="match status" value="1"/>
</dbReference>
<dbReference type="InterPro" id="IPR009050">
    <property type="entry name" value="Globin-like_sf"/>
</dbReference>
<keyword evidence="4" id="KW-0408">Iron</keyword>